<keyword evidence="3" id="KW-1185">Reference proteome</keyword>
<name>A0A1E3VWG4_9HYPH</name>
<sequence>MDFDHWLAGIVAAGLLLYLAFVLLGPENF</sequence>
<dbReference type="InterPro" id="IPR011726">
    <property type="entry name" value="KdpF"/>
</dbReference>
<dbReference type="GO" id="GO:0008556">
    <property type="term" value="F:P-type potassium transmembrane transporter activity"/>
    <property type="evidence" value="ECO:0007669"/>
    <property type="project" value="InterPro"/>
</dbReference>
<proteinExistence type="predicted"/>
<keyword evidence="1" id="KW-0472">Membrane</keyword>
<dbReference type="Proteomes" id="UP000094501">
    <property type="component" value="Unassembled WGS sequence"/>
</dbReference>
<evidence type="ECO:0000313" key="2">
    <source>
        <dbReference type="EMBL" id="ODR97865.1"/>
    </source>
</evidence>
<dbReference type="Pfam" id="PF09604">
    <property type="entry name" value="Potass_KdpF"/>
    <property type="match status" value="1"/>
</dbReference>
<gene>
    <name evidence="2" type="ORF">AUC68_09965</name>
</gene>
<keyword evidence="1" id="KW-1133">Transmembrane helix</keyword>
<keyword evidence="1" id="KW-0812">Transmembrane</keyword>
<comment type="caution">
    <text evidence="2">The sequence shown here is derived from an EMBL/GenBank/DDBJ whole genome shotgun (WGS) entry which is preliminary data.</text>
</comment>
<evidence type="ECO:0000313" key="3">
    <source>
        <dbReference type="Proteomes" id="UP000094501"/>
    </source>
</evidence>
<dbReference type="EMBL" id="LPWG01000014">
    <property type="protein sequence ID" value="ODR97865.1"/>
    <property type="molecule type" value="Genomic_DNA"/>
</dbReference>
<organism evidence="2 3">
    <name type="scientific">Methyloceanibacter methanicus</name>
    <dbReference type="NCBI Taxonomy" id="1774968"/>
    <lineage>
        <taxon>Bacteria</taxon>
        <taxon>Pseudomonadati</taxon>
        <taxon>Pseudomonadota</taxon>
        <taxon>Alphaproteobacteria</taxon>
        <taxon>Hyphomicrobiales</taxon>
        <taxon>Hyphomicrobiaceae</taxon>
        <taxon>Methyloceanibacter</taxon>
    </lineage>
</organism>
<feature type="transmembrane region" description="Helical" evidence="1">
    <location>
        <begin position="6"/>
        <end position="24"/>
    </location>
</feature>
<reference evidence="2 3" key="1">
    <citation type="journal article" date="2016" name="Environ. Microbiol.">
        <title>New Methyloceanibacter diversity from North Sea sediments includes methanotroph containing solely the soluble methane monooxygenase.</title>
        <authorList>
            <person name="Vekeman B."/>
            <person name="Kerckhof F.M."/>
            <person name="Cremers G."/>
            <person name="de Vos P."/>
            <person name="Vandamme P."/>
            <person name="Boon N."/>
            <person name="Op den Camp H.J."/>
            <person name="Heylen K."/>
        </authorList>
    </citation>
    <scope>NUCLEOTIDE SEQUENCE [LARGE SCALE GENOMIC DNA]</scope>
    <source>
        <strain evidence="2 3">R-67174</strain>
    </source>
</reference>
<dbReference type="AlphaFoldDB" id="A0A1E3VWG4"/>
<dbReference type="RefSeq" id="WP_069438193.1">
    <property type="nucleotide sequence ID" value="NZ_LPWG01000014.1"/>
</dbReference>
<accession>A0A1E3VWG4</accession>
<protein>
    <submittedName>
        <fullName evidence="2">Potassium transporter TrkH</fullName>
    </submittedName>
</protein>
<dbReference type="GO" id="GO:0005886">
    <property type="term" value="C:plasma membrane"/>
    <property type="evidence" value="ECO:0007669"/>
    <property type="project" value="InterPro"/>
</dbReference>
<evidence type="ECO:0000256" key="1">
    <source>
        <dbReference type="SAM" id="Phobius"/>
    </source>
</evidence>